<comment type="caution">
    <text evidence="5">The sequence shown here is derived from an EMBL/GenBank/DDBJ whole genome shotgun (WGS) entry which is preliminary data.</text>
</comment>
<accession>A0A543BN21</accession>
<dbReference type="PROSITE" id="PS50949">
    <property type="entry name" value="HTH_GNTR"/>
    <property type="match status" value="1"/>
</dbReference>
<dbReference type="SUPFAM" id="SSF46785">
    <property type="entry name" value="Winged helix' DNA-binding domain"/>
    <property type="match status" value="1"/>
</dbReference>
<evidence type="ECO:0000256" key="2">
    <source>
        <dbReference type="ARBA" id="ARBA00023125"/>
    </source>
</evidence>
<reference evidence="5 6" key="1">
    <citation type="submission" date="2019-06" db="EMBL/GenBank/DDBJ databases">
        <title>Sequencing the genomes of 1000 actinobacteria strains.</title>
        <authorList>
            <person name="Klenk H.-P."/>
        </authorList>
    </citation>
    <scope>NUCLEOTIDE SEQUENCE [LARGE SCALE GENOMIC DNA]</scope>
    <source>
        <strain evidence="5 6">DSM 20169</strain>
    </source>
</reference>
<organism evidence="5 6">
    <name type="scientific">Microbacterium saperdae</name>
    <dbReference type="NCBI Taxonomy" id="69368"/>
    <lineage>
        <taxon>Bacteria</taxon>
        <taxon>Bacillati</taxon>
        <taxon>Actinomycetota</taxon>
        <taxon>Actinomycetes</taxon>
        <taxon>Micrococcales</taxon>
        <taxon>Microbacteriaceae</taxon>
        <taxon>Microbacterium</taxon>
    </lineage>
</organism>
<keyword evidence="2 5" id="KW-0238">DNA-binding</keyword>
<dbReference type="InterPro" id="IPR036388">
    <property type="entry name" value="WH-like_DNA-bd_sf"/>
</dbReference>
<evidence type="ECO:0000313" key="5">
    <source>
        <dbReference type="EMBL" id="TQL86221.1"/>
    </source>
</evidence>
<evidence type="ECO:0000313" key="6">
    <source>
        <dbReference type="Proteomes" id="UP000317209"/>
    </source>
</evidence>
<dbReference type="GO" id="GO:0003700">
    <property type="term" value="F:DNA-binding transcription factor activity"/>
    <property type="evidence" value="ECO:0007669"/>
    <property type="project" value="InterPro"/>
</dbReference>
<gene>
    <name evidence="5" type="ORF">FB560_1871</name>
</gene>
<sequence length="156" mass="16823">MTPRADWTPPPGRERLTAQLLSRPAYLVIVHDMENAIIDGEVSEDALAPSASVLARRYGVNIATTARALRVLQDRGIVRRLPGIGMYILAGCRAALLAKRRDGFADRHLEPLVDEARRLGMSNGDVTAMCAARLHAHEGGTTDAAASVGQDDANER</sequence>
<evidence type="ECO:0000259" key="4">
    <source>
        <dbReference type="PROSITE" id="PS50949"/>
    </source>
</evidence>
<dbReference type="EMBL" id="VFOX01000001">
    <property type="protein sequence ID" value="TQL86221.1"/>
    <property type="molecule type" value="Genomic_DNA"/>
</dbReference>
<dbReference type="InterPro" id="IPR036390">
    <property type="entry name" value="WH_DNA-bd_sf"/>
</dbReference>
<dbReference type="AlphaFoldDB" id="A0A543BN21"/>
<dbReference type="InterPro" id="IPR000524">
    <property type="entry name" value="Tscrpt_reg_HTH_GntR"/>
</dbReference>
<protein>
    <submittedName>
        <fullName evidence="5">DNA-binding transcriptional regulator YhcF (GntR family)</fullName>
    </submittedName>
</protein>
<dbReference type="Gene3D" id="1.10.10.10">
    <property type="entry name" value="Winged helix-like DNA-binding domain superfamily/Winged helix DNA-binding domain"/>
    <property type="match status" value="1"/>
</dbReference>
<keyword evidence="1" id="KW-0805">Transcription regulation</keyword>
<dbReference type="SMART" id="SM00345">
    <property type="entry name" value="HTH_GNTR"/>
    <property type="match status" value="1"/>
</dbReference>
<proteinExistence type="predicted"/>
<dbReference type="Pfam" id="PF00392">
    <property type="entry name" value="GntR"/>
    <property type="match status" value="1"/>
</dbReference>
<dbReference type="GO" id="GO:0003677">
    <property type="term" value="F:DNA binding"/>
    <property type="evidence" value="ECO:0007669"/>
    <property type="project" value="UniProtKB-KW"/>
</dbReference>
<dbReference type="Proteomes" id="UP000317209">
    <property type="component" value="Unassembled WGS sequence"/>
</dbReference>
<keyword evidence="3" id="KW-0804">Transcription</keyword>
<keyword evidence="6" id="KW-1185">Reference proteome</keyword>
<evidence type="ECO:0000256" key="1">
    <source>
        <dbReference type="ARBA" id="ARBA00023015"/>
    </source>
</evidence>
<feature type="domain" description="HTH gntR-type" evidence="4">
    <location>
        <begin position="23"/>
        <end position="91"/>
    </location>
</feature>
<name>A0A543BN21_9MICO</name>
<evidence type="ECO:0000256" key="3">
    <source>
        <dbReference type="ARBA" id="ARBA00023163"/>
    </source>
</evidence>
<dbReference type="PANTHER" id="PTHR38445:SF10">
    <property type="entry name" value="GNTR-FAMILY TRANSCRIPTIONAL REGULATOR"/>
    <property type="match status" value="1"/>
</dbReference>
<dbReference type="PANTHER" id="PTHR38445">
    <property type="entry name" value="HTH-TYPE TRANSCRIPTIONAL REPRESSOR YTRA"/>
    <property type="match status" value="1"/>
</dbReference>